<protein>
    <submittedName>
        <fullName evidence="2">Uncharacterized protein</fullName>
    </submittedName>
</protein>
<proteinExistence type="predicted"/>
<evidence type="ECO:0000256" key="1">
    <source>
        <dbReference type="SAM" id="SignalP"/>
    </source>
</evidence>
<feature type="signal peptide" evidence="1">
    <location>
        <begin position="1"/>
        <end position="23"/>
    </location>
</feature>
<dbReference type="RefSeq" id="WP_059153050.1">
    <property type="nucleotide sequence ID" value="NZ_KQ130457.1"/>
</dbReference>
<dbReference type="EMBL" id="JACU01000010">
    <property type="protein sequence ID" value="KMS51878.1"/>
    <property type="molecule type" value="Genomic_DNA"/>
</dbReference>
<gene>
    <name evidence="2" type="ORF">V474_02215</name>
</gene>
<accession>A0A0J7XL97</accession>
<dbReference type="AlphaFoldDB" id="A0A0J7XL97"/>
<organism evidence="2 3">
    <name type="scientific">Novosphingobium barchaimii LL02</name>
    <dbReference type="NCBI Taxonomy" id="1114963"/>
    <lineage>
        <taxon>Bacteria</taxon>
        <taxon>Pseudomonadati</taxon>
        <taxon>Pseudomonadota</taxon>
        <taxon>Alphaproteobacteria</taxon>
        <taxon>Sphingomonadales</taxon>
        <taxon>Sphingomonadaceae</taxon>
        <taxon>Novosphingobium</taxon>
    </lineage>
</organism>
<sequence length="319" mass="33995">MKIAATLLICAVLALALPQAAKANCADFRASASELTLDYDPFNPAEIERNFTIHVRRLDPRVTGVRLVLANPGAINRGAALGRRDSVRYDIRWMRDAGRMVLVSGAEQPNPTNGAVVQFGAGASGDNVNESFRIQVPAGQGIVAGNYYQPLELRFVCLAGREELDRGMQLGSQVAVDLTVPERIATFVGSMGTQRGRIDFGDVDGSSGNVIRGLTVTAQSTVPYEIRVDKERGVMKRFAGDDVALPYALKVSGFPVTDRSMIACSQTPAPGGRNHGVQVELAGNDLHRLPAGQYADVVTLTFSPRLGLAGGEGCSSVRP</sequence>
<name>A0A0J7XL97_9SPHN</name>
<evidence type="ECO:0000313" key="3">
    <source>
        <dbReference type="Proteomes" id="UP000052268"/>
    </source>
</evidence>
<dbReference type="PATRIC" id="fig|1114963.3.peg.4060"/>
<keyword evidence="1" id="KW-0732">Signal</keyword>
<comment type="caution">
    <text evidence="2">The sequence shown here is derived from an EMBL/GenBank/DDBJ whole genome shotgun (WGS) entry which is preliminary data.</text>
</comment>
<reference evidence="2 3" key="1">
    <citation type="journal article" date="2015" name="G3 (Bethesda)">
        <title>Insights into Ongoing Evolution of the Hexachlorocyclohexane Catabolic Pathway from Comparative Genomics of Ten Sphingomonadaceae Strains.</title>
        <authorList>
            <person name="Pearce S.L."/>
            <person name="Oakeshott J.G."/>
            <person name="Pandey G."/>
        </authorList>
    </citation>
    <scope>NUCLEOTIDE SEQUENCE [LARGE SCALE GENOMIC DNA]</scope>
    <source>
        <strain evidence="2 3">LL02</strain>
    </source>
</reference>
<dbReference type="OrthoDB" id="7492058at2"/>
<dbReference type="Proteomes" id="UP000052268">
    <property type="component" value="Unassembled WGS sequence"/>
</dbReference>
<feature type="chain" id="PRO_5005291538" evidence="1">
    <location>
        <begin position="24"/>
        <end position="319"/>
    </location>
</feature>
<keyword evidence="3" id="KW-1185">Reference proteome</keyword>
<evidence type="ECO:0000313" key="2">
    <source>
        <dbReference type="EMBL" id="KMS51878.1"/>
    </source>
</evidence>